<dbReference type="InterPro" id="IPR045116">
    <property type="entry name" value="Clp1/Grc3"/>
</dbReference>
<comment type="cofactor">
    <cofactor evidence="1">
        <name>a divalent metal cation</name>
        <dbReference type="ChEBI" id="CHEBI:60240"/>
    </cofactor>
</comment>
<dbReference type="HOGENOM" id="CLU_051301_1_0_2"/>
<dbReference type="EC" id="2.7.1.78" evidence="2"/>
<feature type="domain" description="Clp1 P-loop" evidence="10">
    <location>
        <begin position="106"/>
        <end position="285"/>
    </location>
</feature>
<keyword evidence="4" id="KW-0547">Nucleotide-binding</keyword>
<dbReference type="PANTHER" id="PTHR12755">
    <property type="entry name" value="CLEAVAGE/POLYADENYLATION FACTOR IA SUBUNIT CLP1P"/>
    <property type="match status" value="1"/>
</dbReference>
<dbReference type="GO" id="GO:0006396">
    <property type="term" value="P:RNA processing"/>
    <property type="evidence" value="ECO:0007669"/>
    <property type="project" value="InterPro"/>
</dbReference>
<reference evidence="11 12" key="1">
    <citation type="journal article" date="2010" name="Stand. Genomic Sci.">
        <title>Complete genome sequence of Ignisphaera aggregans type strain (AQ1.S1).</title>
        <authorList>
            <person name="Goker M."/>
            <person name="Held B."/>
            <person name="Lapidus A."/>
            <person name="Nolan M."/>
            <person name="Spring S."/>
            <person name="Yasawong M."/>
            <person name="Lucas S."/>
            <person name="Glavina Del Rio T."/>
            <person name="Tice H."/>
            <person name="Cheng J.F."/>
            <person name="Goodwin L."/>
            <person name="Tapia R."/>
            <person name="Pitluck S."/>
            <person name="Liolios K."/>
            <person name="Ivanova N."/>
            <person name="Mavromatis K."/>
            <person name="Mikhailova N."/>
            <person name="Pati A."/>
            <person name="Chen A."/>
            <person name="Palaniappan K."/>
            <person name="Brambilla E."/>
            <person name="Land M."/>
            <person name="Hauser L."/>
            <person name="Chang Y.J."/>
            <person name="Jeffries C.D."/>
            <person name="Brettin T."/>
            <person name="Detter J.C."/>
            <person name="Han C."/>
            <person name="Rohde M."/>
            <person name="Sikorski J."/>
            <person name="Woyke T."/>
            <person name="Bristow J."/>
            <person name="Eisen J.A."/>
            <person name="Markowitz V."/>
            <person name="Hugenholtz P."/>
            <person name="Kyrpides N.C."/>
            <person name="Klenk H.P."/>
        </authorList>
    </citation>
    <scope>NUCLEOTIDE SEQUENCE [LARGE SCALE GENOMIC DNA]</scope>
    <source>
        <strain evidence="12">DSM 17230 / JCM 13409 / AQ1.S1</strain>
    </source>
</reference>
<comment type="catalytic activity">
    <reaction evidence="9">
        <text>a 5'-end dephospho-2'-deoxyribonucleoside-DNA + ATP = a 5'-end 5'-phospho-2'-deoxyribonucleoside-DNA + ADP + H(+)</text>
        <dbReference type="Rhea" id="RHEA:15669"/>
        <dbReference type="Rhea" id="RHEA-COMP:13180"/>
        <dbReference type="Rhea" id="RHEA-COMP:13184"/>
        <dbReference type="ChEBI" id="CHEBI:15378"/>
        <dbReference type="ChEBI" id="CHEBI:30616"/>
        <dbReference type="ChEBI" id="CHEBI:136412"/>
        <dbReference type="ChEBI" id="CHEBI:136416"/>
        <dbReference type="ChEBI" id="CHEBI:456216"/>
        <dbReference type="EC" id="2.7.1.78"/>
    </reaction>
</comment>
<comment type="function">
    <text evidence="7">Polynucleotide kinase that can phosphorylate the 5'-hydroxyl groups of both single-stranded RNA (ssRNA) and single-stranded DNA (ssDNA). Exhibits a strong preference for ssRNA.</text>
</comment>
<dbReference type="InterPro" id="IPR032319">
    <property type="entry name" value="CLP1_P"/>
</dbReference>
<sequence>MLTASSLYSKITLLSNKIIRVCGPAKIVVDEGCIRILGVNIRKGEDIIINRYRSYAVKAVEDSVISIILGEGGSIEEPIEGEEVIDIWEKAVYEIIDRMGRVVIIGATDSGKTSLSLLISNIAIDQKLKVALIDGDIGQNDLAPPGFVALKFIERKSIWLRQFKGDIMRFIGYLTPSTPISMSRVISSILELVVIAEKMGSNIIIINTDGWLGDISSIEYKSTLIKSIKPQSLVVLDENFCKAFERQFYGTLTKIYCLPRPRVVRERNRVDRRELRKVSYKTYFEHAKKLCFDIGKLSISNSCLFNGIELNDEELQKIPSVIKYKPLVASRYEDSLVLLLSDNANISNEDILKLKTYMNVNDIYILKPSMVKGILVALVNDKYEEVAVGIIDSIDIDNKRLCIFTEYESDIKGIIIGRIKLDENFEDKGKISRCPL</sequence>
<evidence type="ECO:0000256" key="4">
    <source>
        <dbReference type="ARBA" id="ARBA00022741"/>
    </source>
</evidence>
<name>E0STE7_IGNAA</name>
<evidence type="ECO:0000259" key="10">
    <source>
        <dbReference type="Pfam" id="PF16575"/>
    </source>
</evidence>
<dbReference type="EMBL" id="CP002098">
    <property type="protein sequence ID" value="ADM28733.1"/>
    <property type="molecule type" value="Genomic_DNA"/>
</dbReference>
<evidence type="ECO:0000256" key="8">
    <source>
        <dbReference type="ARBA" id="ARBA00044641"/>
    </source>
</evidence>
<dbReference type="GO" id="GO:0005524">
    <property type="term" value="F:ATP binding"/>
    <property type="evidence" value="ECO:0007669"/>
    <property type="project" value="UniProtKB-KW"/>
</dbReference>
<dbReference type="Proteomes" id="UP000001304">
    <property type="component" value="Chromosome"/>
</dbReference>
<gene>
    <name evidence="11" type="ordered locus">Igag_1940</name>
</gene>
<dbReference type="SUPFAM" id="SSF52540">
    <property type="entry name" value="P-loop containing nucleoside triphosphate hydrolases"/>
    <property type="match status" value="1"/>
</dbReference>
<dbReference type="STRING" id="583356.Igag_1940"/>
<keyword evidence="5" id="KW-0418">Kinase</keyword>
<dbReference type="KEGG" id="iag:Igag_1940"/>
<evidence type="ECO:0000256" key="2">
    <source>
        <dbReference type="ARBA" id="ARBA00012157"/>
    </source>
</evidence>
<dbReference type="AlphaFoldDB" id="E0STE7"/>
<evidence type="ECO:0000256" key="1">
    <source>
        <dbReference type="ARBA" id="ARBA00001968"/>
    </source>
</evidence>
<dbReference type="Gene3D" id="3.40.50.300">
    <property type="entry name" value="P-loop containing nucleotide triphosphate hydrolases"/>
    <property type="match status" value="1"/>
</dbReference>
<keyword evidence="3" id="KW-0808">Transferase</keyword>
<comment type="catalytic activity">
    <reaction evidence="8">
        <text>a 5'-end dephospho-ribonucleoside-RNA + ATP = a 5'-end 5'-phospho-ribonucleoside-RNA + ADP + H(+)</text>
        <dbReference type="Rhea" id="RHEA:54580"/>
        <dbReference type="Rhea" id="RHEA-COMP:13936"/>
        <dbReference type="Rhea" id="RHEA-COMP:15179"/>
        <dbReference type="ChEBI" id="CHEBI:15378"/>
        <dbReference type="ChEBI" id="CHEBI:30616"/>
        <dbReference type="ChEBI" id="CHEBI:138282"/>
        <dbReference type="ChEBI" id="CHEBI:138284"/>
        <dbReference type="ChEBI" id="CHEBI:456216"/>
        <dbReference type="EC" id="2.7.1.78"/>
    </reaction>
</comment>
<keyword evidence="12" id="KW-1185">Reference proteome</keyword>
<evidence type="ECO:0000256" key="5">
    <source>
        <dbReference type="ARBA" id="ARBA00022777"/>
    </source>
</evidence>
<organism evidence="11 12">
    <name type="scientific">Ignisphaera aggregans (strain DSM 17230 / JCM 13409 / AQ1.S1)</name>
    <dbReference type="NCBI Taxonomy" id="583356"/>
    <lineage>
        <taxon>Archaea</taxon>
        <taxon>Thermoproteota</taxon>
        <taxon>Thermoprotei</taxon>
        <taxon>Desulfurococcales</taxon>
        <taxon>Desulfurococcaceae</taxon>
        <taxon>Ignisphaera</taxon>
    </lineage>
</organism>
<evidence type="ECO:0000313" key="11">
    <source>
        <dbReference type="EMBL" id="ADM28733.1"/>
    </source>
</evidence>
<evidence type="ECO:0000313" key="12">
    <source>
        <dbReference type="Proteomes" id="UP000001304"/>
    </source>
</evidence>
<evidence type="ECO:0000256" key="6">
    <source>
        <dbReference type="ARBA" id="ARBA00022840"/>
    </source>
</evidence>
<protein>
    <recommendedName>
        <fullName evidence="2">polynucleotide 5'-hydroxyl-kinase</fullName>
        <ecNumber evidence="2">2.7.1.78</ecNumber>
    </recommendedName>
</protein>
<keyword evidence="6" id="KW-0067">ATP-binding</keyword>
<dbReference type="Pfam" id="PF16575">
    <property type="entry name" value="CLP1_P"/>
    <property type="match status" value="1"/>
</dbReference>
<dbReference type="GO" id="GO:0051734">
    <property type="term" value="F:ATP-dependent polynucleotide 5'-hydroxyl-kinase activity"/>
    <property type="evidence" value="ECO:0007669"/>
    <property type="project" value="UniProtKB-EC"/>
</dbReference>
<proteinExistence type="predicted"/>
<evidence type="ECO:0000256" key="7">
    <source>
        <dbReference type="ARBA" id="ARBA00024737"/>
    </source>
</evidence>
<evidence type="ECO:0000256" key="9">
    <source>
        <dbReference type="ARBA" id="ARBA00044673"/>
    </source>
</evidence>
<dbReference type="PANTHER" id="PTHR12755:SF3">
    <property type="entry name" value="POLYNUCLEOTIDE 5'-HYDROXYL-KINASE NOL9"/>
    <property type="match status" value="1"/>
</dbReference>
<accession>E0STE7</accession>
<dbReference type="InterPro" id="IPR027417">
    <property type="entry name" value="P-loop_NTPase"/>
</dbReference>
<evidence type="ECO:0000256" key="3">
    <source>
        <dbReference type="ARBA" id="ARBA00022679"/>
    </source>
</evidence>
<dbReference type="BioCyc" id="IAGG583356:GHAH-1929-MONOMER"/>